<dbReference type="GO" id="GO:0016301">
    <property type="term" value="F:kinase activity"/>
    <property type="evidence" value="ECO:0007669"/>
    <property type="project" value="UniProtKB-KW"/>
</dbReference>
<evidence type="ECO:0000256" key="5">
    <source>
        <dbReference type="SAM" id="MobiDB-lite"/>
    </source>
</evidence>
<dbReference type="SUPFAM" id="SSF56112">
    <property type="entry name" value="Protein kinase-like (PK-like)"/>
    <property type="match status" value="1"/>
</dbReference>
<gene>
    <name evidence="7" type="primary">MPK12</name>
    <name evidence="7" type="ORF">SO694_00004049</name>
</gene>
<evidence type="ECO:0000259" key="6">
    <source>
        <dbReference type="PROSITE" id="PS50011"/>
    </source>
</evidence>
<keyword evidence="8" id="KW-1185">Reference proteome</keyword>
<reference evidence="7 8" key="1">
    <citation type="submission" date="2024-03" db="EMBL/GenBank/DDBJ databases">
        <title>Aureococcus anophagefferens CCMP1851 and Kratosvirus quantuckense: Draft genome of a second virus-susceptible host strain in the model system.</title>
        <authorList>
            <person name="Chase E."/>
            <person name="Truchon A.R."/>
            <person name="Schepens W."/>
            <person name="Wilhelm S.W."/>
        </authorList>
    </citation>
    <scope>NUCLEOTIDE SEQUENCE [LARGE SCALE GENOMIC DNA]</scope>
    <source>
        <strain evidence="7 8">CCMP1851</strain>
    </source>
</reference>
<dbReference type="InterPro" id="IPR011009">
    <property type="entry name" value="Kinase-like_dom_sf"/>
</dbReference>
<keyword evidence="4" id="KW-0723">Serine/threonine-protein kinase</keyword>
<dbReference type="EMBL" id="JBBJCI010000040">
    <property type="protein sequence ID" value="KAK7249609.1"/>
    <property type="molecule type" value="Genomic_DNA"/>
</dbReference>
<organism evidence="7 8">
    <name type="scientific">Aureococcus anophagefferens</name>
    <name type="common">Harmful bloom alga</name>
    <dbReference type="NCBI Taxonomy" id="44056"/>
    <lineage>
        <taxon>Eukaryota</taxon>
        <taxon>Sar</taxon>
        <taxon>Stramenopiles</taxon>
        <taxon>Ochrophyta</taxon>
        <taxon>Pelagophyceae</taxon>
        <taxon>Pelagomonadales</taxon>
        <taxon>Pelagomonadaceae</taxon>
        <taxon>Aureococcus</taxon>
    </lineage>
</organism>
<comment type="caution">
    <text evidence="7">The sequence shown here is derived from an EMBL/GenBank/DDBJ whole genome shotgun (WGS) entry which is preliminary data.</text>
</comment>
<keyword evidence="2 3" id="KW-0067">ATP-binding</keyword>
<dbReference type="PANTHER" id="PTHR24055">
    <property type="entry name" value="MITOGEN-ACTIVATED PROTEIN KINASE"/>
    <property type="match status" value="1"/>
</dbReference>
<protein>
    <submittedName>
        <fullName evidence="7">MAP kinase</fullName>
    </submittedName>
</protein>
<dbReference type="InterPro" id="IPR050117">
    <property type="entry name" value="MAPK"/>
</dbReference>
<keyword evidence="1 3" id="KW-0547">Nucleotide-binding</keyword>
<dbReference type="InterPro" id="IPR000719">
    <property type="entry name" value="Prot_kinase_dom"/>
</dbReference>
<feature type="compositionally biased region" description="Basic and acidic residues" evidence="5">
    <location>
        <begin position="237"/>
        <end position="249"/>
    </location>
</feature>
<dbReference type="PROSITE" id="PS00107">
    <property type="entry name" value="PROTEIN_KINASE_ATP"/>
    <property type="match status" value="1"/>
</dbReference>
<dbReference type="InterPro" id="IPR017441">
    <property type="entry name" value="Protein_kinase_ATP_BS"/>
</dbReference>
<evidence type="ECO:0000313" key="7">
    <source>
        <dbReference type="EMBL" id="KAK7249609.1"/>
    </source>
</evidence>
<dbReference type="Gene3D" id="3.30.200.20">
    <property type="entry name" value="Phosphorylase Kinase, domain 1"/>
    <property type="match status" value="3"/>
</dbReference>
<comment type="similarity">
    <text evidence="4">Belongs to the protein kinase superfamily.</text>
</comment>
<feature type="binding site" evidence="3">
    <location>
        <position position="62"/>
    </location>
    <ligand>
        <name>ATP</name>
        <dbReference type="ChEBI" id="CHEBI:30616"/>
    </ligand>
</feature>
<name>A0ABR1G957_AURAN</name>
<feature type="region of interest" description="Disordered" evidence="5">
    <location>
        <begin position="462"/>
        <end position="487"/>
    </location>
</feature>
<feature type="compositionally biased region" description="Basic and acidic residues" evidence="5">
    <location>
        <begin position="462"/>
        <end position="475"/>
    </location>
</feature>
<keyword evidence="7" id="KW-0418">Kinase</keyword>
<dbReference type="Gene3D" id="1.10.510.10">
    <property type="entry name" value="Transferase(Phosphotransferase) domain 1"/>
    <property type="match status" value="2"/>
</dbReference>
<evidence type="ECO:0000313" key="8">
    <source>
        <dbReference type="Proteomes" id="UP001363151"/>
    </source>
</evidence>
<evidence type="ECO:0000256" key="2">
    <source>
        <dbReference type="ARBA" id="ARBA00022840"/>
    </source>
</evidence>
<evidence type="ECO:0000256" key="4">
    <source>
        <dbReference type="RuleBase" id="RU000304"/>
    </source>
</evidence>
<dbReference type="PROSITE" id="PS50011">
    <property type="entry name" value="PROTEIN_KINASE_DOM"/>
    <property type="match status" value="1"/>
</dbReference>
<sequence length="487" mass="53046">MARPGVLENDNEDLANRLGWTRDWRHCGGESRYTLSRLVGRGSYGHVAAAVRRADDREVAVKRITGAFDSRRDALCILSGSPASLDRNRPGPPLPPNLRREMRILSALPKHPNLVELLDARTPLPSASEARVYDGARRRPRGETAHPKPRNPLGADVFLVFERMPTDLEKVVNSNQFFTAEHVRWLTLDLLRAIRVLHGAGIVHRDLKPANMLLEVQPVRLKVCDFGLARTIPETRELRADDDRDRRPGDGAIAASPKSESDEAASPDGSRPALRRQLTQHVVYGAAVDMWSCGCIVAELLSMEEASVPCYLDRQPLFPGVSSDMTPGGGGGVDADSADQLESIVRVVGTPDSADVEALAGDDASAAAAKARLGALASRESADLADIFPGAEAPALDLLKRLLTLDPKKRFDVRACLDHASIKSSTDADELDLRGVKIDLDFDDAAQPPMRAQLRDLIREHTRAFRSDEGAREAAADAPPAPKRQKT</sequence>
<keyword evidence="7" id="KW-0808">Transferase</keyword>
<dbReference type="Proteomes" id="UP001363151">
    <property type="component" value="Unassembled WGS sequence"/>
</dbReference>
<dbReference type="SMART" id="SM00220">
    <property type="entry name" value="S_TKc"/>
    <property type="match status" value="1"/>
</dbReference>
<feature type="region of interest" description="Disordered" evidence="5">
    <location>
        <begin position="237"/>
        <end position="271"/>
    </location>
</feature>
<dbReference type="PROSITE" id="PS00108">
    <property type="entry name" value="PROTEIN_KINASE_ST"/>
    <property type="match status" value="1"/>
</dbReference>
<dbReference type="InterPro" id="IPR008271">
    <property type="entry name" value="Ser/Thr_kinase_AS"/>
</dbReference>
<feature type="domain" description="Protein kinase" evidence="6">
    <location>
        <begin position="33"/>
        <end position="422"/>
    </location>
</feature>
<dbReference type="Pfam" id="PF00069">
    <property type="entry name" value="Pkinase"/>
    <property type="match status" value="1"/>
</dbReference>
<feature type="compositionally biased region" description="Basic and acidic residues" evidence="5">
    <location>
        <begin position="131"/>
        <end position="146"/>
    </location>
</feature>
<evidence type="ECO:0000256" key="3">
    <source>
        <dbReference type="PROSITE-ProRule" id="PRU10141"/>
    </source>
</evidence>
<feature type="region of interest" description="Disordered" evidence="5">
    <location>
        <begin position="129"/>
        <end position="150"/>
    </location>
</feature>
<proteinExistence type="inferred from homology"/>
<accession>A0ABR1G957</accession>
<evidence type="ECO:0000256" key="1">
    <source>
        <dbReference type="ARBA" id="ARBA00022741"/>
    </source>
</evidence>